<organism evidence="2 3">
    <name type="scientific">Fluviispira sanaruensis</name>
    <dbReference type="NCBI Taxonomy" id="2493639"/>
    <lineage>
        <taxon>Bacteria</taxon>
        <taxon>Pseudomonadati</taxon>
        <taxon>Bdellovibrionota</taxon>
        <taxon>Oligoflexia</taxon>
        <taxon>Silvanigrellales</taxon>
        <taxon>Silvanigrellaceae</taxon>
        <taxon>Fluviispira</taxon>
    </lineage>
</organism>
<dbReference type="KEGG" id="sbf:JCM31447_09170"/>
<keyword evidence="1" id="KW-1133">Transmembrane helix</keyword>
<keyword evidence="1" id="KW-0812">Transmembrane</keyword>
<evidence type="ECO:0000256" key="1">
    <source>
        <dbReference type="SAM" id="Phobius"/>
    </source>
</evidence>
<proteinExistence type="predicted"/>
<evidence type="ECO:0000313" key="3">
    <source>
        <dbReference type="Proteomes" id="UP000291236"/>
    </source>
</evidence>
<gene>
    <name evidence="2" type="ORF">JCM31447_09170</name>
</gene>
<dbReference type="RefSeq" id="WP_130607017.1">
    <property type="nucleotide sequence ID" value="NZ_AP019368.1"/>
</dbReference>
<dbReference type="EMBL" id="AP019368">
    <property type="protein sequence ID" value="BBH52476.1"/>
    <property type="molecule type" value="Genomic_DNA"/>
</dbReference>
<dbReference type="OrthoDB" id="5292576at2"/>
<protein>
    <submittedName>
        <fullName evidence="2">Uncharacterized protein</fullName>
    </submittedName>
</protein>
<evidence type="ECO:0000313" key="2">
    <source>
        <dbReference type="EMBL" id="BBH52476.1"/>
    </source>
</evidence>
<dbReference type="Proteomes" id="UP000291236">
    <property type="component" value="Chromosome"/>
</dbReference>
<sequence>MIITLILCILFSFFLVVFVLSPLLSAQSKSKLITSFEGFNSQEELCKILILRDSLFQKLIYGKCSDNTIDQYSHEEALRGVVAICNRLQKANLPWEPHTVKEPEVNSFFSEKGSTRYQFLICCFFIIVGFFLLSSAYASDELEAKVSNQDNVTAPSDVVIPPAIVLTGSENWIPSVNQFILMPIQGKLYVYYVGMFTNNKSVKHATVQLPLPKNFAELKINGNDQVVFEKSKHNEAAIVNLPLKDGINQLSAEFSLSALNGSVEWMSSELKILPGFSIFIMPEYSGTLRNLFSTVNGNINIWPPRITKIPVGYKSFVGLDPFTNSESTKAKQQSHQLIRVGDQNSPYPYFEIKGIVPQRTSLYILALFVACFLFGMTTFFIIKTSK</sequence>
<feature type="transmembrane region" description="Helical" evidence="1">
    <location>
        <begin position="117"/>
        <end position="138"/>
    </location>
</feature>
<feature type="transmembrane region" description="Helical" evidence="1">
    <location>
        <begin position="362"/>
        <end position="382"/>
    </location>
</feature>
<keyword evidence="1" id="KW-0472">Membrane</keyword>
<name>A0A4P2VHR4_FLUSA</name>
<accession>A0A4P2VHR4</accession>
<keyword evidence="3" id="KW-1185">Reference proteome</keyword>
<dbReference type="AlphaFoldDB" id="A0A4P2VHR4"/>
<reference evidence="2 3" key="1">
    <citation type="submission" date="2018-12" db="EMBL/GenBank/DDBJ databases">
        <title>Rubrispira sanarue gen. nov., sp., nov., a member of the order Silvanigrellales, isolated from a brackish lake in Hamamatsu Japan.</title>
        <authorList>
            <person name="Maejima Y."/>
            <person name="Iino T."/>
            <person name="Muraguchi Y."/>
            <person name="Fukuda K."/>
            <person name="Nojiri H."/>
            <person name="Ohkuma M."/>
            <person name="Moriuchi R."/>
            <person name="Dohra H."/>
            <person name="Kimbara K."/>
            <person name="Shintani M."/>
        </authorList>
    </citation>
    <scope>NUCLEOTIDE SEQUENCE [LARGE SCALE GENOMIC DNA]</scope>
    <source>
        <strain evidence="2 3">RF1110005</strain>
    </source>
</reference>